<dbReference type="AlphaFoldDB" id="A0A7R8ZVE7"/>
<reference evidence="1" key="1">
    <citation type="submission" date="2020-11" db="EMBL/GenBank/DDBJ databases">
        <authorList>
            <person name="Tran Van P."/>
        </authorList>
    </citation>
    <scope>NUCLEOTIDE SEQUENCE</scope>
</reference>
<name>A0A7R8ZVE7_9CRUS</name>
<sequence>MAQATLEQQDSTPIVFVLEDFTPDMLDNLIFQETQLKSNEGYTFLTLSRPLFFYTKNPTNHFFFIFENKNKRPFVGITNWTAEQQQKLEELDRKLLDRFLTTCGNQNVTSKAMLHKNWMDARMRGNTIQPVNLEFRFGGEKQCVRNMDDLCQELNTSRRNCQIGISVKDAWINPTGDAIHCRPYVEVIQLFYRKKDETLAEEIKDGFDRRRGALSTLWVEHLMEGWMLEEPQRGAESN</sequence>
<organism evidence="1">
    <name type="scientific">Cyprideis torosa</name>
    <dbReference type="NCBI Taxonomy" id="163714"/>
    <lineage>
        <taxon>Eukaryota</taxon>
        <taxon>Metazoa</taxon>
        <taxon>Ecdysozoa</taxon>
        <taxon>Arthropoda</taxon>
        <taxon>Crustacea</taxon>
        <taxon>Oligostraca</taxon>
        <taxon>Ostracoda</taxon>
        <taxon>Podocopa</taxon>
        <taxon>Podocopida</taxon>
        <taxon>Cytherocopina</taxon>
        <taxon>Cytheroidea</taxon>
        <taxon>Cytherideidae</taxon>
        <taxon>Cyprideis</taxon>
    </lineage>
</organism>
<evidence type="ECO:0000313" key="1">
    <source>
        <dbReference type="EMBL" id="CAD7233376.1"/>
    </source>
</evidence>
<proteinExistence type="predicted"/>
<gene>
    <name evidence="1" type="ORF">CTOB1V02_LOCUS11198</name>
</gene>
<dbReference type="EMBL" id="OB666151">
    <property type="protein sequence ID" value="CAD7233376.1"/>
    <property type="molecule type" value="Genomic_DNA"/>
</dbReference>
<protein>
    <submittedName>
        <fullName evidence="1">Uncharacterized protein</fullName>
    </submittedName>
</protein>
<accession>A0A7R8ZVE7</accession>